<dbReference type="GO" id="GO:0000209">
    <property type="term" value="P:protein polyubiquitination"/>
    <property type="evidence" value="ECO:0007669"/>
    <property type="project" value="TreeGrafter"/>
</dbReference>
<name>A0AAV3Z7A5_9GAST</name>
<feature type="domain" description="FIST C-domain" evidence="1">
    <location>
        <begin position="286"/>
        <end position="363"/>
    </location>
</feature>
<evidence type="ECO:0000259" key="1">
    <source>
        <dbReference type="Pfam" id="PF10442"/>
    </source>
</evidence>
<dbReference type="Pfam" id="PF10442">
    <property type="entry name" value="FIST_C"/>
    <property type="match status" value="1"/>
</dbReference>
<organism evidence="2 3">
    <name type="scientific">Plakobranchus ocellatus</name>
    <dbReference type="NCBI Taxonomy" id="259542"/>
    <lineage>
        <taxon>Eukaryota</taxon>
        <taxon>Metazoa</taxon>
        <taxon>Spiralia</taxon>
        <taxon>Lophotrochozoa</taxon>
        <taxon>Mollusca</taxon>
        <taxon>Gastropoda</taxon>
        <taxon>Heterobranchia</taxon>
        <taxon>Euthyneura</taxon>
        <taxon>Panpulmonata</taxon>
        <taxon>Sacoglossa</taxon>
        <taxon>Placobranchoidea</taxon>
        <taxon>Plakobranchidae</taxon>
        <taxon>Plakobranchus</taxon>
    </lineage>
</organism>
<dbReference type="PANTHER" id="PTHR14939:SF5">
    <property type="entry name" value="F-BOX ONLY PROTEIN 22"/>
    <property type="match status" value="1"/>
</dbReference>
<dbReference type="GO" id="GO:0032436">
    <property type="term" value="P:positive regulation of proteasomal ubiquitin-dependent protein catabolic process"/>
    <property type="evidence" value="ECO:0007669"/>
    <property type="project" value="TreeGrafter"/>
</dbReference>
<dbReference type="EMBL" id="BLXT01002074">
    <property type="protein sequence ID" value="GFN91004.1"/>
    <property type="molecule type" value="Genomic_DNA"/>
</dbReference>
<gene>
    <name evidence="2" type="ORF">PoB_001751000</name>
</gene>
<dbReference type="Proteomes" id="UP000735302">
    <property type="component" value="Unassembled WGS sequence"/>
</dbReference>
<sequence>MAAQTLFDDNFSFNKVLNNIIIVEKIFKCLNARQLNTCARVCKVWNYQAKREKERRVHMRWNYFSADHFEAGDFDAQQWWTSVKSFILDGPIEPGFILLFCSDALCCHLSEIKQKRRKKNKADLHGLLAPVLPTQCSFQIVTTDGIIGTDDKLKTEELEEFELALSLIMFGKNMMEHPTFDLEFVPFSFSYDECQELNNFWCEGSNVAPPFMHNMLHKEVKMLNLYCPISGIDQEVGYSFLRMLQCPLIAGGYVNSKLLRDEAGNVSSSEPNSMVAGFAVCGRSVQVASVLIKSGVDSEAEVEKLVKSLKDHNLPLDHSFGLMYACVGRGVHVYECRNIESSVFRKHFPVTPLLGFFGNGEIGCTYPSAHLPLPSNGINIRGSGQCDPLESCPSTDSLAQQGQRMLRSSSHRVVGAQELKYPPKLLHAYTTVLCLISLSSISSMPTAAAANASTT</sequence>
<keyword evidence="3" id="KW-1185">Reference proteome</keyword>
<dbReference type="InterPro" id="IPR019494">
    <property type="entry name" value="FIST_C"/>
</dbReference>
<proteinExistence type="predicted"/>
<comment type="caution">
    <text evidence="2">The sequence shown here is derived from an EMBL/GenBank/DDBJ whole genome shotgun (WGS) entry which is preliminary data.</text>
</comment>
<protein>
    <submittedName>
        <fullName evidence="2">F-box only protein 22</fullName>
    </submittedName>
</protein>
<dbReference type="SUPFAM" id="SSF81383">
    <property type="entry name" value="F-box domain"/>
    <property type="match status" value="1"/>
</dbReference>
<evidence type="ECO:0000313" key="3">
    <source>
        <dbReference type="Proteomes" id="UP000735302"/>
    </source>
</evidence>
<dbReference type="AlphaFoldDB" id="A0AAV3Z7A5"/>
<dbReference type="InterPro" id="IPR036047">
    <property type="entry name" value="F-box-like_dom_sf"/>
</dbReference>
<evidence type="ECO:0000313" key="2">
    <source>
        <dbReference type="EMBL" id="GFN91004.1"/>
    </source>
</evidence>
<reference evidence="2 3" key="1">
    <citation type="journal article" date="2021" name="Elife">
        <title>Chloroplast acquisition without the gene transfer in kleptoplastic sea slugs, Plakobranchus ocellatus.</title>
        <authorList>
            <person name="Maeda T."/>
            <person name="Takahashi S."/>
            <person name="Yoshida T."/>
            <person name="Shimamura S."/>
            <person name="Takaki Y."/>
            <person name="Nagai Y."/>
            <person name="Toyoda A."/>
            <person name="Suzuki Y."/>
            <person name="Arimoto A."/>
            <person name="Ishii H."/>
            <person name="Satoh N."/>
            <person name="Nishiyama T."/>
            <person name="Hasebe M."/>
            <person name="Maruyama T."/>
            <person name="Minagawa J."/>
            <person name="Obokata J."/>
            <person name="Shigenobu S."/>
        </authorList>
    </citation>
    <scope>NUCLEOTIDE SEQUENCE [LARGE SCALE GENOMIC DNA]</scope>
</reference>
<dbReference type="PANTHER" id="PTHR14939">
    <property type="entry name" value="F-BOX ONLY PROTEIN 22"/>
    <property type="match status" value="1"/>
</dbReference>
<accession>A0AAV3Z7A5</accession>